<keyword evidence="2 6" id="KW-0378">Hydrolase</keyword>
<dbReference type="KEGG" id="tet:TTHERM_00036980"/>
<dbReference type="PANTHER" id="PTHR47959:SF24">
    <property type="entry name" value="ATP-DEPENDENT RNA HELICASE"/>
    <property type="match status" value="1"/>
</dbReference>
<dbReference type="InterPro" id="IPR050079">
    <property type="entry name" value="DEAD_box_RNA_helicase"/>
</dbReference>
<dbReference type="SMART" id="SM00490">
    <property type="entry name" value="HELICc"/>
    <property type="match status" value="1"/>
</dbReference>
<organism evidence="10 11">
    <name type="scientific">Tetrahymena thermophila (strain SB210)</name>
    <dbReference type="NCBI Taxonomy" id="312017"/>
    <lineage>
        <taxon>Eukaryota</taxon>
        <taxon>Sar</taxon>
        <taxon>Alveolata</taxon>
        <taxon>Ciliophora</taxon>
        <taxon>Intramacronucleata</taxon>
        <taxon>Oligohymenophorea</taxon>
        <taxon>Hymenostomatida</taxon>
        <taxon>Tetrahymenina</taxon>
        <taxon>Tetrahymenidae</taxon>
        <taxon>Tetrahymena</taxon>
    </lineage>
</organism>
<dbReference type="GeneID" id="7844725"/>
<dbReference type="PROSITE" id="PS51194">
    <property type="entry name" value="HELICASE_CTER"/>
    <property type="match status" value="1"/>
</dbReference>
<dbReference type="CDD" id="cd18787">
    <property type="entry name" value="SF2_C_DEAD"/>
    <property type="match status" value="1"/>
</dbReference>
<evidence type="ECO:0000259" key="8">
    <source>
        <dbReference type="PROSITE" id="PS51194"/>
    </source>
</evidence>
<dbReference type="InterPro" id="IPR014014">
    <property type="entry name" value="RNA_helicase_DEAD_Q_motif"/>
</dbReference>
<dbReference type="InterPro" id="IPR027417">
    <property type="entry name" value="P-loop_NTPase"/>
</dbReference>
<gene>
    <name evidence="10" type="ORF">TTHERM_00036980</name>
</gene>
<dbReference type="OMA" id="IMIFTDT"/>
<evidence type="ECO:0000313" key="10">
    <source>
        <dbReference type="EMBL" id="EAR86377.2"/>
    </source>
</evidence>
<dbReference type="PROSITE" id="PS51195">
    <property type="entry name" value="Q_MOTIF"/>
    <property type="match status" value="1"/>
</dbReference>
<dbReference type="InterPro" id="IPR011545">
    <property type="entry name" value="DEAD/DEAH_box_helicase_dom"/>
</dbReference>
<feature type="domain" description="DEAD-box RNA helicase Q" evidence="9">
    <location>
        <begin position="2"/>
        <end position="30"/>
    </location>
</feature>
<dbReference type="SMART" id="SM00487">
    <property type="entry name" value="DEXDc"/>
    <property type="match status" value="1"/>
</dbReference>
<dbReference type="eggNOG" id="KOG0340">
    <property type="taxonomic scope" value="Eukaryota"/>
</dbReference>
<feature type="domain" description="Helicase C-terminal" evidence="8">
    <location>
        <begin position="221"/>
        <end position="381"/>
    </location>
</feature>
<feature type="domain" description="Helicase ATP-binding" evidence="7">
    <location>
        <begin position="33"/>
        <end position="206"/>
    </location>
</feature>
<reference evidence="11" key="1">
    <citation type="journal article" date="2006" name="PLoS Biol.">
        <title>Macronuclear genome sequence of the ciliate Tetrahymena thermophila, a model eukaryote.</title>
        <authorList>
            <person name="Eisen J.A."/>
            <person name="Coyne R.S."/>
            <person name="Wu M."/>
            <person name="Wu D."/>
            <person name="Thiagarajan M."/>
            <person name="Wortman J.R."/>
            <person name="Badger J.H."/>
            <person name="Ren Q."/>
            <person name="Amedeo P."/>
            <person name="Jones K.M."/>
            <person name="Tallon L.J."/>
            <person name="Delcher A.L."/>
            <person name="Salzberg S.L."/>
            <person name="Silva J.C."/>
            <person name="Haas B.J."/>
            <person name="Majoros W.H."/>
            <person name="Farzad M."/>
            <person name="Carlton J.M."/>
            <person name="Smith R.K. Jr."/>
            <person name="Garg J."/>
            <person name="Pearlman R.E."/>
            <person name="Karrer K.M."/>
            <person name="Sun L."/>
            <person name="Manning G."/>
            <person name="Elde N.C."/>
            <person name="Turkewitz A.P."/>
            <person name="Asai D.J."/>
            <person name="Wilkes D.E."/>
            <person name="Wang Y."/>
            <person name="Cai H."/>
            <person name="Collins K."/>
            <person name="Stewart B.A."/>
            <person name="Lee S.R."/>
            <person name="Wilamowska K."/>
            <person name="Weinberg Z."/>
            <person name="Ruzzo W.L."/>
            <person name="Wloga D."/>
            <person name="Gaertig J."/>
            <person name="Frankel J."/>
            <person name="Tsao C.-C."/>
            <person name="Gorovsky M.A."/>
            <person name="Keeling P.J."/>
            <person name="Waller R.F."/>
            <person name="Patron N.J."/>
            <person name="Cherry J.M."/>
            <person name="Stover N.A."/>
            <person name="Krieger C.J."/>
            <person name="del Toro C."/>
            <person name="Ryder H.F."/>
            <person name="Williamson S.C."/>
            <person name="Barbeau R.A."/>
            <person name="Hamilton E.P."/>
            <person name="Orias E."/>
        </authorList>
    </citation>
    <scope>NUCLEOTIDE SEQUENCE [LARGE SCALE GENOMIC DNA]</scope>
    <source>
        <strain evidence="11">SB210</strain>
    </source>
</reference>
<dbReference type="GO" id="GO:0005829">
    <property type="term" value="C:cytosol"/>
    <property type="evidence" value="ECO:0007669"/>
    <property type="project" value="TreeGrafter"/>
</dbReference>
<dbReference type="HOGENOM" id="CLU_003041_1_1_1"/>
<evidence type="ECO:0000256" key="4">
    <source>
        <dbReference type="ARBA" id="ARBA00022840"/>
    </source>
</evidence>
<dbReference type="GO" id="GO:0003676">
    <property type="term" value="F:nucleic acid binding"/>
    <property type="evidence" value="ECO:0007669"/>
    <property type="project" value="InterPro"/>
</dbReference>
<dbReference type="Pfam" id="PF00271">
    <property type="entry name" value="Helicase_C"/>
    <property type="match status" value="1"/>
</dbReference>
<dbReference type="GO" id="GO:0016787">
    <property type="term" value="F:hydrolase activity"/>
    <property type="evidence" value="ECO:0007669"/>
    <property type="project" value="UniProtKB-KW"/>
</dbReference>
<comment type="similarity">
    <text evidence="6">Belongs to the DEAD box helicase family.</text>
</comment>
<dbReference type="InterPro" id="IPR001650">
    <property type="entry name" value="Helicase_C-like"/>
</dbReference>
<dbReference type="Proteomes" id="UP000009168">
    <property type="component" value="Unassembled WGS sequence"/>
</dbReference>
<dbReference type="EMBL" id="GG662720">
    <property type="protein sequence ID" value="EAR86377.2"/>
    <property type="molecule type" value="Genomic_DNA"/>
</dbReference>
<dbReference type="AlphaFoldDB" id="Q22MC1"/>
<dbReference type="PROSITE" id="PS00039">
    <property type="entry name" value="DEAD_ATP_HELICASE"/>
    <property type="match status" value="1"/>
</dbReference>
<evidence type="ECO:0000256" key="3">
    <source>
        <dbReference type="ARBA" id="ARBA00022806"/>
    </source>
</evidence>
<dbReference type="SUPFAM" id="SSF52540">
    <property type="entry name" value="P-loop containing nucleoside triphosphate hydrolases"/>
    <property type="match status" value="1"/>
</dbReference>
<evidence type="ECO:0000259" key="9">
    <source>
        <dbReference type="PROSITE" id="PS51195"/>
    </source>
</evidence>
<sequence length="440" mass="50096">MHPFAKLGLDSWIQKTCDKVGYQNPTKIQELAIPPLLRKQHVIANAETGSGKTATFAFPILQDLAKDPFGVFAIVLTANRELAMQISEQFTIFGSSLNLRVSTLVGGVDFNKQLSELERIPHIVVGTPGRTLDMIDKSPVLKEYIENVKYLVLDEADRLFEDSIIEDIQSILEFIPQEKQIILATATINDDFNDKKLNEILKTNVKFERFCVNQQKKVVQTLKQKFVLVPEMVKDQNFINLLNKFKGISMIIFVNKCRTCHFINALLNQLEFSSTSLHSGLKQGQRISHLKTFKSQAANILVATDVASRGLDIPTVDLVINYDIPKNSDDYIHRVGRTARKGKRGLAISIMTQYDVQLILNIEKNIGEKLEELKVDEEEALEIAPKVNKAKKFVKIKMSEDGSSENFDKQEQDKKSYKEFIREQKKLKKVENNKIQEEKQ</sequence>
<dbReference type="STRING" id="312017.Q22MC1"/>
<evidence type="ECO:0000313" key="11">
    <source>
        <dbReference type="Proteomes" id="UP000009168"/>
    </source>
</evidence>
<dbReference type="PROSITE" id="PS51192">
    <property type="entry name" value="HELICASE_ATP_BIND_1"/>
    <property type="match status" value="1"/>
</dbReference>
<evidence type="ECO:0000256" key="6">
    <source>
        <dbReference type="RuleBase" id="RU000492"/>
    </source>
</evidence>
<keyword evidence="1 6" id="KW-0547">Nucleotide-binding</keyword>
<dbReference type="InterPro" id="IPR000629">
    <property type="entry name" value="RNA-helicase_DEAD-box_CS"/>
</dbReference>
<dbReference type="Pfam" id="PF00270">
    <property type="entry name" value="DEAD"/>
    <property type="match status" value="1"/>
</dbReference>
<dbReference type="OrthoDB" id="10261904at2759"/>
<dbReference type="GO" id="GO:0003724">
    <property type="term" value="F:RNA helicase activity"/>
    <property type="evidence" value="ECO:0007669"/>
    <property type="project" value="InterPro"/>
</dbReference>
<dbReference type="Gene3D" id="3.40.50.300">
    <property type="entry name" value="P-loop containing nucleotide triphosphate hydrolases"/>
    <property type="match status" value="2"/>
</dbReference>
<keyword evidence="11" id="KW-1185">Reference proteome</keyword>
<dbReference type="FunCoup" id="Q22MC1">
    <property type="interactions" value="5"/>
</dbReference>
<feature type="short sequence motif" description="Q motif" evidence="5">
    <location>
        <begin position="2"/>
        <end position="30"/>
    </location>
</feature>
<evidence type="ECO:0000259" key="7">
    <source>
        <dbReference type="PROSITE" id="PS51192"/>
    </source>
</evidence>
<dbReference type="InterPro" id="IPR014001">
    <property type="entry name" value="Helicase_ATP-bd"/>
</dbReference>
<dbReference type="RefSeq" id="XP_977099.2">
    <property type="nucleotide sequence ID" value="XM_972006.3"/>
</dbReference>
<dbReference type="PANTHER" id="PTHR47959">
    <property type="entry name" value="ATP-DEPENDENT RNA HELICASE RHLE-RELATED"/>
    <property type="match status" value="1"/>
</dbReference>
<dbReference type="InParanoid" id="Q22MC1"/>
<evidence type="ECO:0000256" key="1">
    <source>
        <dbReference type="ARBA" id="ARBA00022741"/>
    </source>
</evidence>
<accession>Q22MC1</accession>
<name>Q22MC1_TETTS</name>
<evidence type="ECO:0000256" key="2">
    <source>
        <dbReference type="ARBA" id="ARBA00022801"/>
    </source>
</evidence>
<evidence type="ECO:0000256" key="5">
    <source>
        <dbReference type="PROSITE-ProRule" id="PRU00552"/>
    </source>
</evidence>
<dbReference type="GO" id="GO:0005524">
    <property type="term" value="F:ATP binding"/>
    <property type="evidence" value="ECO:0007669"/>
    <property type="project" value="UniProtKB-KW"/>
</dbReference>
<keyword evidence="3 6" id="KW-0347">Helicase</keyword>
<proteinExistence type="inferred from homology"/>
<protein>
    <submittedName>
        <fullName evidence="10">Type III restriction enzyme, res subunit</fullName>
    </submittedName>
</protein>
<keyword evidence="4 6" id="KW-0067">ATP-binding</keyword>